<reference evidence="3 4" key="1">
    <citation type="submission" date="2016-02" db="EMBL/GenBank/DDBJ databases">
        <title>Complete genome sequence and transcriptome regulation of the pentose utilising yeast Sugiyamaella lignohabitans.</title>
        <authorList>
            <person name="Bellasio M."/>
            <person name="Peymann A."/>
            <person name="Valli M."/>
            <person name="Sipitzky M."/>
            <person name="Graf A."/>
            <person name="Sauer M."/>
            <person name="Marx H."/>
            <person name="Mattanovich D."/>
        </authorList>
    </citation>
    <scope>NUCLEOTIDE SEQUENCE [LARGE SCALE GENOMIC DNA]</scope>
    <source>
        <strain evidence="3 4">CBS 10342</strain>
    </source>
</reference>
<keyword evidence="4" id="KW-1185">Reference proteome</keyword>
<proteinExistence type="predicted"/>
<keyword evidence="1" id="KW-0802">TPR repeat</keyword>
<dbReference type="InterPro" id="IPR011990">
    <property type="entry name" value="TPR-like_helical_dom_sf"/>
</dbReference>
<dbReference type="Pfam" id="PF13181">
    <property type="entry name" value="TPR_8"/>
    <property type="match status" value="1"/>
</dbReference>
<protein>
    <submittedName>
        <fullName evidence="3">Protein channel TOM71</fullName>
    </submittedName>
</protein>
<dbReference type="EMBL" id="CP014500">
    <property type="protein sequence ID" value="ANB11549.1"/>
    <property type="molecule type" value="Genomic_DNA"/>
</dbReference>
<feature type="compositionally biased region" description="Basic and acidic residues" evidence="2">
    <location>
        <begin position="1"/>
        <end position="14"/>
    </location>
</feature>
<dbReference type="AlphaFoldDB" id="A0A167CDF9"/>
<dbReference type="PROSITE" id="PS50005">
    <property type="entry name" value="TPR"/>
    <property type="match status" value="1"/>
</dbReference>
<feature type="repeat" description="TPR" evidence="1">
    <location>
        <begin position="46"/>
        <end position="79"/>
    </location>
</feature>
<dbReference type="Gene3D" id="1.25.40.10">
    <property type="entry name" value="Tetratricopeptide repeat domain"/>
    <property type="match status" value="1"/>
</dbReference>
<dbReference type="InterPro" id="IPR019734">
    <property type="entry name" value="TPR_rpt"/>
</dbReference>
<dbReference type="SUPFAM" id="SSF48452">
    <property type="entry name" value="TPR-like"/>
    <property type="match status" value="1"/>
</dbReference>
<evidence type="ECO:0000313" key="3">
    <source>
        <dbReference type="EMBL" id="ANB11549.1"/>
    </source>
</evidence>
<evidence type="ECO:0000256" key="1">
    <source>
        <dbReference type="PROSITE-ProRule" id="PRU00339"/>
    </source>
</evidence>
<dbReference type="SMART" id="SM00028">
    <property type="entry name" value="TPR"/>
    <property type="match status" value="2"/>
</dbReference>
<sequence>MARPESESSSKSDSESDVDSETVWHDSVDSDEKLSPEIEEKLVKEADQFKVIGNEFFKARDYKSALTEYNNALKNCPNYLSDKIAIYYGNISACHFFLGDYKEAVEACTKALDLDRWHTKARLRRASANEKLNTWSSLESAIEDLELLLKDDETTDKKVSLGEDGRKDINIRLQRLKPQLEQKRKEEAEELISKFKTMGNDFLKNFGISLDNINVKQNNEGGYTADFKQ</sequence>
<feature type="region of interest" description="Disordered" evidence="2">
    <location>
        <begin position="1"/>
        <end position="36"/>
    </location>
</feature>
<dbReference type="KEGG" id="slb:AWJ20_4368"/>
<dbReference type="Proteomes" id="UP000189580">
    <property type="component" value="Chromosome c"/>
</dbReference>
<name>A0A167CDF9_9ASCO</name>
<dbReference type="PANTHER" id="PTHR46014">
    <property type="entry name" value="TETRATRICOPEPTIDE REPEAT PROTEIN 1"/>
    <property type="match status" value="1"/>
</dbReference>
<dbReference type="PANTHER" id="PTHR46014:SF1">
    <property type="entry name" value="TETRATRICOPEPTIDE REPEAT PROTEIN 1"/>
    <property type="match status" value="1"/>
</dbReference>
<dbReference type="InterPro" id="IPR052769">
    <property type="entry name" value="TPR_domain_protein"/>
</dbReference>
<accession>A0A167CDF9</accession>
<dbReference type="OrthoDB" id="10250354at2759"/>
<dbReference type="GeneID" id="30036492"/>
<evidence type="ECO:0000313" key="4">
    <source>
        <dbReference type="Proteomes" id="UP000189580"/>
    </source>
</evidence>
<dbReference type="RefSeq" id="XP_018734026.1">
    <property type="nucleotide sequence ID" value="XM_018881433.1"/>
</dbReference>
<gene>
    <name evidence="3" type="primary">TOM71</name>
    <name evidence="3" type="ORF">AWJ20_4368</name>
</gene>
<organism evidence="3 4">
    <name type="scientific">Sugiyamaella lignohabitans</name>
    <dbReference type="NCBI Taxonomy" id="796027"/>
    <lineage>
        <taxon>Eukaryota</taxon>
        <taxon>Fungi</taxon>
        <taxon>Dikarya</taxon>
        <taxon>Ascomycota</taxon>
        <taxon>Saccharomycotina</taxon>
        <taxon>Dipodascomycetes</taxon>
        <taxon>Dipodascales</taxon>
        <taxon>Trichomonascaceae</taxon>
        <taxon>Sugiyamaella</taxon>
    </lineage>
</organism>
<evidence type="ECO:0000256" key="2">
    <source>
        <dbReference type="SAM" id="MobiDB-lite"/>
    </source>
</evidence>
<feature type="compositionally biased region" description="Basic and acidic residues" evidence="2">
    <location>
        <begin position="22"/>
        <end position="36"/>
    </location>
</feature>